<organism evidence="2">
    <name type="scientific">Eutreptiella gymnastica</name>
    <dbReference type="NCBI Taxonomy" id="73025"/>
    <lineage>
        <taxon>Eukaryota</taxon>
        <taxon>Discoba</taxon>
        <taxon>Euglenozoa</taxon>
        <taxon>Euglenida</taxon>
        <taxon>Spirocuta</taxon>
        <taxon>Euglenophyceae</taxon>
        <taxon>Eutreptiales</taxon>
        <taxon>Eutreptiaceae</taxon>
        <taxon>Eutreptiella</taxon>
    </lineage>
</organism>
<dbReference type="EMBL" id="HBJA01000859">
    <property type="protein sequence ID" value="CAE0789095.1"/>
    <property type="molecule type" value="Transcribed_RNA"/>
</dbReference>
<dbReference type="GO" id="GO:0003997">
    <property type="term" value="F:acyl-CoA oxidase activity"/>
    <property type="evidence" value="ECO:0007669"/>
    <property type="project" value="InterPro"/>
</dbReference>
<sequence length="522" mass="58297">MAFWSSPVFARRFVQSLCLQNAHTSPAPRLPSSVWRYPRRGMSTMQAPSISQMSMPEWTEAFKRATVDIAKMDIHGISYEASAQRMRDLLRTGLLKHTDLRENPERFFEAHRLLAAHSTQTGPGFWIRFTVHYNLMAGTVLGLGTEEQVALLDDMQERGELGCFSLTEKLAGVNSGLIVNTIATWDEHSQTFELNCPDRGAQKNWISQGLVADKTVVIADLRLNGQSCGPHAFLVDLRRDGAVVPGVTLKDMGRKTVGNDLDNAAIAFANVRVPKGALLSRYADVEGGRYVQKVRGVPVFHMIGQRLFTGRVAVAQAALAFRRGLFEATQRHADAKKCWAPEGEPVLSNVPQLKALFAEAADKADVLERFVGKCEAKLCAYLRRNEMPDIPLTEAIAVAKVKCVEVSIDLCHRLKNEVGSYALMAGTGFEQSDFLTCCKFAEGDTRILMQKMARDRLRLHQKQPPVGPSAEWDEETKKCNELLMKLTEAEKCGDKQQAWDAHWVEVYELAEIIMARIMRDFA</sequence>
<dbReference type="Gene3D" id="2.40.110.10">
    <property type="entry name" value="Butyryl-CoA Dehydrogenase, subunit A, domain 2"/>
    <property type="match status" value="1"/>
</dbReference>
<dbReference type="GO" id="GO:0033540">
    <property type="term" value="P:fatty acid beta-oxidation using acyl-CoA oxidase"/>
    <property type="evidence" value="ECO:0007669"/>
    <property type="project" value="TreeGrafter"/>
</dbReference>
<dbReference type="GO" id="GO:0071949">
    <property type="term" value="F:FAD binding"/>
    <property type="evidence" value="ECO:0007669"/>
    <property type="project" value="InterPro"/>
</dbReference>
<evidence type="ECO:0000313" key="2">
    <source>
        <dbReference type="EMBL" id="CAE0789096.1"/>
    </source>
</evidence>
<name>A0A6T1NWA2_9EUGL</name>
<gene>
    <name evidence="1" type="ORF">EGYM00163_LOCUS208</name>
    <name evidence="2" type="ORF">EGYM00163_LOCUS209</name>
</gene>
<dbReference type="GO" id="GO:0005777">
    <property type="term" value="C:peroxisome"/>
    <property type="evidence" value="ECO:0007669"/>
    <property type="project" value="InterPro"/>
</dbReference>
<protein>
    <recommendedName>
        <fullName evidence="3">Acyl-coenzyme A oxidase</fullName>
    </recommendedName>
</protein>
<proteinExistence type="predicted"/>
<dbReference type="SUPFAM" id="SSF47203">
    <property type="entry name" value="Acyl-CoA dehydrogenase C-terminal domain-like"/>
    <property type="match status" value="1"/>
</dbReference>
<evidence type="ECO:0008006" key="3">
    <source>
        <dbReference type="Google" id="ProtNLM"/>
    </source>
</evidence>
<dbReference type="SUPFAM" id="SSF56645">
    <property type="entry name" value="Acyl-CoA dehydrogenase NM domain-like"/>
    <property type="match status" value="1"/>
</dbReference>
<dbReference type="PANTHER" id="PTHR10909">
    <property type="entry name" value="ELECTRON TRANSPORT OXIDOREDUCTASE"/>
    <property type="match status" value="1"/>
</dbReference>
<evidence type="ECO:0000313" key="1">
    <source>
        <dbReference type="EMBL" id="CAE0789095.1"/>
    </source>
</evidence>
<dbReference type="AlphaFoldDB" id="A0A6T1NWA2"/>
<dbReference type="InterPro" id="IPR012258">
    <property type="entry name" value="Acyl-CoA_oxidase"/>
</dbReference>
<dbReference type="InterPro" id="IPR046373">
    <property type="entry name" value="Acyl-CoA_Oxase/DH_mid-dom_sf"/>
</dbReference>
<reference evidence="2" key="1">
    <citation type="submission" date="2021-01" db="EMBL/GenBank/DDBJ databases">
        <authorList>
            <person name="Corre E."/>
            <person name="Pelletier E."/>
            <person name="Niang G."/>
            <person name="Scheremetjew M."/>
            <person name="Finn R."/>
            <person name="Kale V."/>
            <person name="Holt S."/>
            <person name="Cochrane G."/>
            <person name="Meng A."/>
            <person name="Brown T."/>
            <person name="Cohen L."/>
        </authorList>
    </citation>
    <scope>NUCLEOTIDE SEQUENCE</scope>
    <source>
        <strain evidence="2">CCMP1594</strain>
    </source>
</reference>
<dbReference type="GO" id="GO:0005504">
    <property type="term" value="F:fatty acid binding"/>
    <property type="evidence" value="ECO:0007669"/>
    <property type="project" value="TreeGrafter"/>
</dbReference>
<dbReference type="Gene3D" id="1.20.140.10">
    <property type="entry name" value="Butyryl-CoA Dehydrogenase, subunit A, domain 3"/>
    <property type="match status" value="1"/>
</dbReference>
<dbReference type="GO" id="GO:0055088">
    <property type="term" value="P:lipid homeostasis"/>
    <property type="evidence" value="ECO:0007669"/>
    <property type="project" value="TreeGrafter"/>
</dbReference>
<dbReference type="InterPro" id="IPR036250">
    <property type="entry name" value="AcylCo_DH-like_C"/>
</dbReference>
<dbReference type="EMBL" id="HBJA01000860">
    <property type="protein sequence ID" value="CAE0789096.1"/>
    <property type="molecule type" value="Transcribed_RNA"/>
</dbReference>
<accession>A0A6T1NWA2</accession>
<dbReference type="InterPro" id="IPR009100">
    <property type="entry name" value="AcylCoA_DH/oxidase_NM_dom_sf"/>
</dbReference>